<proteinExistence type="predicted"/>
<gene>
    <name evidence="3 5 6" type="ORF">SRAE_1000009800</name>
</gene>
<dbReference type="InterPro" id="IPR036322">
    <property type="entry name" value="WD40_repeat_dom_sf"/>
</dbReference>
<dbReference type="Proteomes" id="UP000035682">
    <property type="component" value="Unplaced"/>
</dbReference>
<dbReference type="Pfam" id="PF00400">
    <property type="entry name" value="WD40"/>
    <property type="match status" value="1"/>
</dbReference>
<evidence type="ECO:0000256" key="1">
    <source>
        <dbReference type="ARBA" id="ARBA00022574"/>
    </source>
</evidence>
<dbReference type="GeneID" id="36374187"/>
<dbReference type="Gene3D" id="2.130.10.10">
    <property type="entry name" value="YVTN repeat-like/Quinoprotein amine dehydrogenase"/>
    <property type="match status" value="1"/>
</dbReference>
<dbReference type="SUPFAM" id="SSF50978">
    <property type="entry name" value="WD40 repeat-like"/>
    <property type="match status" value="1"/>
</dbReference>
<keyword evidence="2" id="KW-0677">Repeat</keyword>
<dbReference type="RefSeq" id="XP_024501024.1">
    <property type="nucleotide sequence ID" value="XM_024646891.1"/>
</dbReference>
<reference evidence="5" key="2">
    <citation type="submission" date="2020-12" db="UniProtKB">
        <authorList>
            <consortium name="WormBaseParasite"/>
        </authorList>
    </citation>
    <scope>IDENTIFICATION</scope>
</reference>
<dbReference type="InterPro" id="IPR015943">
    <property type="entry name" value="WD40/YVTN_repeat-like_dom_sf"/>
</dbReference>
<dbReference type="EMBL" id="LN609528">
    <property type="protein sequence ID" value="CEF61822.1"/>
    <property type="molecule type" value="Genomic_DNA"/>
</dbReference>
<evidence type="ECO:0000256" key="2">
    <source>
        <dbReference type="ARBA" id="ARBA00022737"/>
    </source>
</evidence>
<dbReference type="InterPro" id="IPR001680">
    <property type="entry name" value="WD40_rpt"/>
</dbReference>
<reference evidence="3 4" key="1">
    <citation type="submission" date="2014-09" db="EMBL/GenBank/DDBJ databases">
        <authorList>
            <person name="Martin A.A."/>
        </authorList>
    </citation>
    <scope>NUCLEOTIDE SEQUENCE</scope>
    <source>
        <strain evidence="4">ED321</strain>
        <strain evidence="3">ED321 Heterogonic</strain>
    </source>
</reference>
<evidence type="ECO:0000313" key="4">
    <source>
        <dbReference type="Proteomes" id="UP000035682"/>
    </source>
</evidence>
<dbReference type="WBParaSite" id="SRAE_1000009800.1">
    <property type="protein sequence ID" value="SRAE_1000009800.1"/>
    <property type="gene ID" value="WBGene00256692"/>
</dbReference>
<dbReference type="PANTHER" id="PTHR10971">
    <property type="entry name" value="MRNA EXPORT FACTOR AND BUB3"/>
    <property type="match status" value="1"/>
</dbReference>
<dbReference type="CTD" id="36374187"/>
<dbReference type="STRING" id="34506.A0A090L138"/>
<evidence type="ECO:0000313" key="6">
    <source>
        <dbReference type="WormBase" id="SRAE_1000009800"/>
    </source>
</evidence>
<dbReference type="WormBase" id="SRAE_1000009800">
    <property type="protein sequence ID" value="SRP09354"/>
    <property type="gene ID" value="WBGene00256692"/>
</dbReference>
<dbReference type="OrthoDB" id="10262475at2759"/>
<evidence type="ECO:0000313" key="5">
    <source>
        <dbReference type="WBParaSite" id="SRAE_1000009800.1"/>
    </source>
</evidence>
<name>A0A090L138_STRRB</name>
<accession>A0A090L138</accession>
<protein>
    <submittedName>
        <fullName evidence="3 5">Mitotic checkpoint protein BUB3</fullName>
    </submittedName>
</protein>
<dbReference type="OMA" id="TPEKVYT"/>
<keyword evidence="1" id="KW-0853">WD repeat</keyword>
<dbReference type="SMART" id="SM00320">
    <property type="entry name" value="WD40"/>
    <property type="match status" value="4"/>
</dbReference>
<dbReference type="eggNOG" id="KOG1036">
    <property type="taxonomic scope" value="Eukaryota"/>
</dbReference>
<keyword evidence="4" id="KW-1185">Reference proteome</keyword>
<sequence length="332" mass="37372">MTTLTTDLRIKWDSQVPISCLQFAKTDSDLLAIGSFNGSVSLYKIKKHQNDYAEIHTFYHSNPVLSICFDGDIGLFSGDLKGTIKYTSFKTMKTIIFGQHESGFGISRICISSSSHRLFTGSYDGFLLVWNIPDKAVTVSLNVGEKVFAMDNNKDYIVVGTSKQSLYTFDLNNLNAPPTIRRDVTKYQIRDLKILNDSSTIVIGTIEGRVAVEPLEENEESKDKKYAFKCHRKKDKVKEFVYPVNAIAAHPRELAFSTGGSDKSIFTWNPVKRKRISQFHDQPDSIQCLDYNYTGDLLAIGCTYLDELEERNGDSCCAVIVKGIKHEDVILK</sequence>
<evidence type="ECO:0000313" key="3">
    <source>
        <dbReference type="EMBL" id="CEF61822.1"/>
    </source>
</evidence>
<organism evidence="3">
    <name type="scientific">Strongyloides ratti</name>
    <name type="common">Parasitic roundworm</name>
    <dbReference type="NCBI Taxonomy" id="34506"/>
    <lineage>
        <taxon>Eukaryota</taxon>
        <taxon>Metazoa</taxon>
        <taxon>Ecdysozoa</taxon>
        <taxon>Nematoda</taxon>
        <taxon>Chromadorea</taxon>
        <taxon>Rhabditida</taxon>
        <taxon>Tylenchina</taxon>
        <taxon>Panagrolaimomorpha</taxon>
        <taxon>Strongyloidoidea</taxon>
        <taxon>Strongyloididae</taxon>
        <taxon>Strongyloides</taxon>
    </lineage>
</organism>
<dbReference type="AlphaFoldDB" id="A0A090L138"/>